<dbReference type="Proteomes" id="UP001151532">
    <property type="component" value="Chromosome 6"/>
</dbReference>
<organism evidence="2 3">
    <name type="scientific">Salix purpurea</name>
    <name type="common">Purple osier willow</name>
    <dbReference type="NCBI Taxonomy" id="77065"/>
    <lineage>
        <taxon>Eukaryota</taxon>
        <taxon>Viridiplantae</taxon>
        <taxon>Streptophyta</taxon>
        <taxon>Embryophyta</taxon>
        <taxon>Tracheophyta</taxon>
        <taxon>Spermatophyta</taxon>
        <taxon>Magnoliopsida</taxon>
        <taxon>eudicotyledons</taxon>
        <taxon>Gunneridae</taxon>
        <taxon>Pentapetalae</taxon>
        <taxon>rosids</taxon>
        <taxon>fabids</taxon>
        <taxon>Malpighiales</taxon>
        <taxon>Salicaceae</taxon>
        <taxon>Saliceae</taxon>
        <taxon>Salix</taxon>
    </lineage>
</organism>
<accession>A0A9Q0Q4H4</accession>
<keyword evidence="1" id="KW-0472">Membrane</keyword>
<sequence length="71" mass="7886">MSPLESIGDRPLSLKVVQWRFPSFSGRRVALAIPELNYIFSIALSVVSKVCACCIASILTMFSRFPCIVYS</sequence>
<evidence type="ECO:0000256" key="1">
    <source>
        <dbReference type="SAM" id="Phobius"/>
    </source>
</evidence>
<feature type="transmembrane region" description="Helical" evidence="1">
    <location>
        <begin position="38"/>
        <end position="62"/>
    </location>
</feature>
<evidence type="ECO:0000313" key="2">
    <source>
        <dbReference type="EMBL" id="KAJ6699622.1"/>
    </source>
</evidence>
<keyword evidence="1" id="KW-0812">Transmembrane</keyword>
<dbReference type="AlphaFoldDB" id="A0A9Q0Q4H4"/>
<reference evidence="2" key="2">
    <citation type="journal article" date="2023" name="Int. J. Mol. Sci.">
        <title>De Novo Assembly and Annotation of 11 Diverse Shrub Willow (Salix) Genomes Reveals Novel Gene Organization in Sex-Linked Regions.</title>
        <authorList>
            <person name="Hyden B."/>
            <person name="Feng K."/>
            <person name="Yates T.B."/>
            <person name="Jawdy S."/>
            <person name="Cereghino C."/>
            <person name="Smart L.B."/>
            <person name="Muchero W."/>
        </authorList>
    </citation>
    <scope>NUCLEOTIDE SEQUENCE</scope>
    <source>
        <tissue evidence="2">Shoot tip</tissue>
    </source>
</reference>
<name>A0A9Q0Q4H4_SALPP</name>
<keyword evidence="1" id="KW-1133">Transmembrane helix</keyword>
<dbReference type="OrthoDB" id="70257at2759"/>
<protein>
    <submittedName>
        <fullName evidence="2">Uncharacterized protein</fullName>
    </submittedName>
</protein>
<reference evidence="2" key="1">
    <citation type="submission" date="2022-11" db="EMBL/GenBank/DDBJ databases">
        <authorList>
            <person name="Hyden B.L."/>
            <person name="Feng K."/>
            <person name="Yates T."/>
            <person name="Jawdy S."/>
            <person name="Smart L.B."/>
            <person name="Muchero W."/>
        </authorList>
    </citation>
    <scope>NUCLEOTIDE SEQUENCE</scope>
    <source>
        <tissue evidence="2">Shoot tip</tissue>
    </source>
</reference>
<evidence type="ECO:0000313" key="3">
    <source>
        <dbReference type="Proteomes" id="UP001151532"/>
    </source>
</evidence>
<comment type="caution">
    <text evidence="2">The sequence shown here is derived from an EMBL/GenBank/DDBJ whole genome shotgun (WGS) entry which is preliminary data.</text>
</comment>
<gene>
    <name evidence="2" type="ORF">OIU79_012810</name>
</gene>
<keyword evidence="3" id="KW-1185">Reference proteome</keyword>
<proteinExistence type="predicted"/>
<dbReference type="EMBL" id="JAPFFK010000017">
    <property type="protein sequence ID" value="KAJ6699622.1"/>
    <property type="molecule type" value="Genomic_DNA"/>
</dbReference>